<evidence type="ECO:0000256" key="4">
    <source>
        <dbReference type="ARBA" id="ARBA00023172"/>
    </source>
</evidence>
<feature type="region of interest" description="Disordered" evidence="7">
    <location>
        <begin position="95"/>
        <end position="128"/>
    </location>
</feature>
<comment type="subcellular location">
    <subcellularLocation>
        <location evidence="1">Nucleus</location>
    </subcellularLocation>
</comment>
<evidence type="ECO:0000313" key="10">
    <source>
        <dbReference type="Proteomes" id="UP001488838"/>
    </source>
</evidence>
<accession>A0AAW0J9E2</accession>
<dbReference type="GO" id="GO:0000712">
    <property type="term" value="P:resolution of meiotic recombination intermediates"/>
    <property type="evidence" value="ECO:0007669"/>
    <property type="project" value="TreeGrafter"/>
</dbReference>
<dbReference type="InterPro" id="IPR033310">
    <property type="entry name" value="Mms4/EME1/EME2"/>
</dbReference>
<dbReference type="PANTHER" id="PTHR21077:SF7">
    <property type="entry name" value="CROSSOVER JUNCTION ENDONUCLEASE EME1"/>
    <property type="match status" value="1"/>
</dbReference>
<dbReference type="Proteomes" id="UP001488838">
    <property type="component" value="Unassembled WGS sequence"/>
</dbReference>
<dbReference type="Pfam" id="PF21292">
    <property type="entry name" value="EME1-MUS81_C"/>
    <property type="match status" value="1"/>
</dbReference>
<evidence type="ECO:0000256" key="7">
    <source>
        <dbReference type="SAM" id="MobiDB-lite"/>
    </source>
</evidence>
<evidence type="ECO:0000259" key="8">
    <source>
        <dbReference type="SMART" id="SM00891"/>
    </source>
</evidence>
<dbReference type="AlphaFoldDB" id="A0AAW0J9E2"/>
<evidence type="ECO:0000256" key="6">
    <source>
        <dbReference type="ARBA" id="ARBA00023242"/>
    </source>
</evidence>
<dbReference type="FunFam" id="4.10.800.30:FF:000002">
    <property type="entry name" value="Essential meiotic structure-specific endonuclease 1"/>
    <property type="match status" value="1"/>
</dbReference>
<keyword evidence="3" id="KW-0227">DNA damage</keyword>
<protein>
    <recommendedName>
        <fullName evidence="8">ERCC4 domain-containing protein</fullName>
    </recommendedName>
</protein>
<feature type="region of interest" description="Disordered" evidence="7">
    <location>
        <begin position="439"/>
        <end position="466"/>
    </location>
</feature>
<dbReference type="InterPro" id="IPR043087">
    <property type="entry name" value="Eme1_nucdom_sub2"/>
</dbReference>
<keyword evidence="4" id="KW-0233">DNA recombination</keyword>
<dbReference type="Gene3D" id="3.40.1620.30">
    <property type="entry name" value="ERCC4, Mus81-Eme1 complex, nuclease domain, subdomain 1"/>
    <property type="match status" value="1"/>
</dbReference>
<feature type="compositionally biased region" description="Basic and acidic residues" evidence="7">
    <location>
        <begin position="452"/>
        <end position="463"/>
    </location>
</feature>
<comment type="caution">
    <text evidence="9">The sequence shown here is derived from an EMBL/GenBank/DDBJ whole genome shotgun (WGS) entry which is preliminary data.</text>
</comment>
<dbReference type="Gene3D" id="1.10.150.670">
    <property type="entry name" value="Crossover junction endonuclease EME1, DNA-binding domain"/>
    <property type="match status" value="1"/>
</dbReference>
<dbReference type="InterPro" id="IPR042530">
    <property type="entry name" value="EME1/EME2_C"/>
</dbReference>
<dbReference type="GO" id="GO:0006302">
    <property type="term" value="P:double-strand break repair"/>
    <property type="evidence" value="ECO:0007669"/>
    <property type="project" value="TreeGrafter"/>
</dbReference>
<dbReference type="InterPro" id="IPR006166">
    <property type="entry name" value="ERCC4_domain"/>
</dbReference>
<dbReference type="FunFam" id="3.40.1620.30:FF:000001">
    <property type="entry name" value="Essential meiotic structure-specific endonuclease 1"/>
    <property type="match status" value="1"/>
</dbReference>
<evidence type="ECO:0000313" key="9">
    <source>
        <dbReference type="EMBL" id="KAK7823225.1"/>
    </source>
</evidence>
<dbReference type="CDD" id="cd20081">
    <property type="entry name" value="XPF_nuclease_EME1"/>
    <property type="match status" value="1"/>
</dbReference>
<dbReference type="Pfam" id="PF02732">
    <property type="entry name" value="ERCC4"/>
    <property type="match status" value="1"/>
</dbReference>
<evidence type="ECO:0000256" key="3">
    <source>
        <dbReference type="ARBA" id="ARBA00022763"/>
    </source>
</evidence>
<gene>
    <name evidence="9" type="ORF">U0070_027432</name>
</gene>
<proteinExistence type="inferred from homology"/>
<dbReference type="InterPro" id="IPR043086">
    <property type="entry name" value="EME1_nucdom_sub1"/>
</dbReference>
<feature type="compositionally biased region" description="Polar residues" evidence="7">
    <location>
        <begin position="179"/>
        <end position="195"/>
    </location>
</feature>
<organism evidence="9 10">
    <name type="scientific">Myodes glareolus</name>
    <name type="common">Bank vole</name>
    <name type="synonym">Clethrionomys glareolus</name>
    <dbReference type="NCBI Taxonomy" id="447135"/>
    <lineage>
        <taxon>Eukaryota</taxon>
        <taxon>Metazoa</taxon>
        <taxon>Chordata</taxon>
        <taxon>Craniata</taxon>
        <taxon>Vertebrata</taxon>
        <taxon>Euteleostomi</taxon>
        <taxon>Mammalia</taxon>
        <taxon>Eutheria</taxon>
        <taxon>Euarchontoglires</taxon>
        <taxon>Glires</taxon>
        <taxon>Rodentia</taxon>
        <taxon>Myomorpha</taxon>
        <taxon>Muroidea</taxon>
        <taxon>Cricetidae</taxon>
        <taxon>Arvicolinae</taxon>
        <taxon>Myodes</taxon>
    </lineage>
</organism>
<dbReference type="GO" id="GO:0031297">
    <property type="term" value="P:replication fork processing"/>
    <property type="evidence" value="ECO:0007669"/>
    <property type="project" value="TreeGrafter"/>
</dbReference>
<dbReference type="EMBL" id="JBBHLL010000054">
    <property type="protein sequence ID" value="KAK7823225.1"/>
    <property type="molecule type" value="Genomic_DNA"/>
</dbReference>
<dbReference type="InterPro" id="IPR047522">
    <property type="entry name" value="XPF_nuclease_EME1_vertebrates"/>
</dbReference>
<dbReference type="GO" id="GO:0005634">
    <property type="term" value="C:nucleus"/>
    <property type="evidence" value="ECO:0007669"/>
    <property type="project" value="UniProtKB-SubCell"/>
</dbReference>
<feature type="region of interest" description="Disordered" evidence="7">
    <location>
        <begin position="255"/>
        <end position="294"/>
    </location>
</feature>
<evidence type="ECO:0000256" key="1">
    <source>
        <dbReference type="ARBA" id="ARBA00004123"/>
    </source>
</evidence>
<name>A0AAW0J9E2_MYOGA</name>
<keyword evidence="10" id="KW-1185">Reference proteome</keyword>
<dbReference type="GO" id="GO:0008821">
    <property type="term" value="F:crossover junction DNA endonuclease activity"/>
    <property type="evidence" value="ECO:0007669"/>
    <property type="project" value="TreeGrafter"/>
</dbReference>
<evidence type="ECO:0000256" key="2">
    <source>
        <dbReference type="ARBA" id="ARBA00005313"/>
    </source>
</evidence>
<dbReference type="GO" id="GO:0048476">
    <property type="term" value="C:Holliday junction resolvase complex"/>
    <property type="evidence" value="ECO:0007669"/>
    <property type="project" value="InterPro"/>
</dbReference>
<evidence type="ECO:0000256" key="5">
    <source>
        <dbReference type="ARBA" id="ARBA00023204"/>
    </source>
</evidence>
<feature type="domain" description="ERCC4" evidence="8">
    <location>
        <begin position="318"/>
        <end position="581"/>
    </location>
</feature>
<feature type="region of interest" description="Disordered" evidence="7">
    <location>
        <begin position="179"/>
        <end position="232"/>
    </location>
</feature>
<dbReference type="GO" id="GO:0003677">
    <property type="term" value="F:DNA binding"/>
    <property type="evidence" value="ECO:0007669"/>
    <property type="project" value="InterPro"/>
</dbReference>
<keyword evidence="6" id="KW-0539">Nucleus</keyword>
<dbReference type="SMART" id="SM00891">
    <property type="entry name" value="ERCC4"/>
    <property type="match status" value="1"/>
</dbReference>
<keyword evidence="5" id="KW-0234">DNA repair</keyword>
<dbReference type="PANTHER" id="PTHR21077">
    <property type="entry name" value="EME1 PROTEIN"/>
    <property type="match status" value="1"/>
</dbReference>
<comment type="similarity">
    <text evidence="2">Belongs to the EME1/MMS4 family.</text>
</comment>
<dbReference type="Gene3D" id="4.10.800.30">
    <property type="entry name" value="ERCC4, Mus81-Eme1 complex, nuclease domain, subdomain 2"/>
    <property type="match status" value="1"/>
</dbReference>
<reference evidence="9 10" key="1">
    <citation type="journal article" date="2023" name="bioRxiv">
        <title>Conserved and derived expression patterns and positive selection on dental genes reveal complex evolutionary context of ever-growing rodent molars.</title>
        <authorList>
            <person name="Calamari Z.T."/>
            <person name="Song A."/>
            <person name="Cohen E."/>
            <person name="Akter M."/>
            <person name="Roy R.D."/>
            <person name="Hallikas O."/>
            <person name="Christensen M.M."/>
            <person name="Li P."/>
            <person name="Marangoni P."/>
            <person name="Jernvall J."/>
            <person name="Klein O.D."/>
        </authorList>
    </citation>
    <scope>NUCLEOTIDE SEQUENCE [LARGE SCALE GENOMIC DNA]</scope>
    <source>
        <strain evidence="9">V071</strain>
    </source>
</reference>
<dbReference type="GO" id="GO:0031573">
    <property type="term" value="P:mitotic intra-S DNA damage checkpoint signaling"/>
    <property type="evidence" value="ECO:0007669"/>
    <property type="project" value="TreeGrafter"/>
</dbReference>
<sequence>MFASHSLPGWEICFRYRKLYFRILRTIQRVAGAVAGERRSPGFCDQHLWGLLRWTAGLRGGDHHVLMALTKPSLSLLSSESDSEELPTFAFLKKEPSSAGRNQPQREKNVVVVTSDSEASCPPSPGLEDPPFVLDAAEAPTQAGPIRVLSSGSEDEDVLIPLAERISCKFLTHKQLNPERSSSSLRTVSDHQCGTSGQGDWKKQPFPKIPDGPLHNALEKSPANDGDSVLDSLGHQLPAYQSACSVLAVTNPVPDIPLPQKRTKHSQKVQRSGAQGCWQPRQASRKENTPTQLEKKKKTAVVDWLKAQRPEECMKHIVVVLDPVLLQMEGGGQLLGALQSMECSCVIEAQAVPRSITWRRRRTELEEDRGDWVEEPTILVLLLAEAFMSMVYNVKQGSTSITEKGKETLQGFVTDVTAKTGKALSLVIVDQEKCFRAQNPPRKRKSGMANKQAKEKQQKRQESSTRLMMSRLDMEEALVDLQLHTEAQAQMVQSWKELADFTCAFTKAVAEAPFKKLRDQTNFSFCLEKDWAGGMKVDPAGRGLAAIWRRQIQQLNRVSLEMASAIVDAYPSPRLLVQVYCYGGPHSLEFLGELLLRG</sequence>